<feature type="transmembrane region" description="Helical" evidence="7">
    <location>
        <begin position="180"/>
        <end position="213"/>
    </location>
</feature>
<proteinExistence type="inferred from homology"/>
<dbReference type="GO" id="GO:0004190">
    <property type="term" value="F:aspartic-type endopeptidase activity"/>
    <property type="evidence" value="ECO:0007669"/>
    <property type="project" value="InterPro"/>
</dbReference>
<dbReference type="EMBL" id="MFGC01000008">
    <property type="protein sequence ID" value="OGF28603.1"/>
    <property type="molecule type" value="Genomic_DNA"/>
</dbReference>
<evidence type="ECO:0000256" key="2">
    <source>
        <dbReference type="ARBA" id="ARBA00005801"/>
    </source>
</evidence>
<dbReference type="InterPro" id="IPR050882">
    <property type="entry name" value="Prepilin_peptidase/N-MTase"/>
</dbReference>
<feature type="transmembrane region" description="Helical" evidence="7">
    <location>
        <begin position="6"/>
        <end position="23"/>
    </location>
</feature>
<feature type="transmembrane region" description="Helical" evidence="7">
    <location>
        <begin position="70"/>
        <end position="88"/>
    </location>
</feature>
<comment type="similarity">
    <text evidence="2">Belongs to the peptidase A24 family.</text>
</comment>
<evidence type="ECO:0000256" key="3">
    <source>
        <dbReference type="ARBA" id="ARBA00022475"/>
    </source>
</evidence>
<comment type="caution">
    <text evidence="10">The sequence shown here is derived from an EMBL/GenBank/DDBJ whole genome shotgun (WGS) entry which is preliminary data.</text>
</comment>
<feature type="domain" description="Prepilin type IV endopeptidase peptidase" evidence="8">
    <location>
        <begin position="101"/>
        <end position="209"/>
    </location>
</feature>
<dbReference type="Proteomes" id="UP000178925">
    <property type="component" value="Unassembled WGS sequence"/>
</dbReference>
<evidence type="ECO:0000256" key="7">
    <source>
        <dbReference type="SAM" id="Phobius"/>
    </source>
</evidence>
<evidence type="ECO:0000256" key="6">
    <source>
        <dbReference type="ARBA" id="ARBA00023136"/>
    </source>
</evidence>
<name>A0A1F5SQ88_9BACT</name>
<dbReference type="GO" id="GO:0005886">
    <property type="term" value="C:plasma membrane"/>
    <property type="evidence" value="ECO:0007669"/>
    <property type="project" value="UniProtKB-SubCell"/>
</dbReference>
<dbReference type="Gene3D" id="1.20.120.1220">
    <property type="match status" value="1"/>
</dbReference>
<dbReference type="Pfam" id="PF06750">
    <property type="entry name" value="A24_N_bact"/>
    <property type="match status" value="1"/>
</dbReference>
<comment type="subcellular location">
    <subcellularLocation>
        <location evidence="1">Cell membrane</location>
        <topology evidence="1">Multi-pass membrane protein</topology>
    </subcellularLocation>
</comment>
<dbReference type="PANTHER" id="PTHR30487:SF0">
    <property type="entry name" value="PREPILIN LEADER PEPTIDASE_N-METHYLTRANSFERASE-RELATED"/>
    <property type="match status" value="1"/>
</dbReference>
<sequence length="253" mass="27820">MALLIFIFGLAVGSFLNVVIARLHSHESFLKGRSHCPHCRGQLAWHDNIPLLSFALLGGKCRRCQKRISWQYPAVELATGVLFVLTYVHNLPDLILNIRDWFFIAVLLIIFVYDLRWYLILDSITIPAIIIAFIGNLFLSASWRVDFLNLALAVVIGGGFFLLQFLVSRGKWIGGGDIRLGALMGALLGFPQVAVALALAYVSGAIVGIGLVAAGRKQFSARVPFGTFLSAGTIIALLYGEVILRWYLGIIGY</sequence>
<keyword evidence="5 7" id="KW-1133">Transmembrane helix</keyword>
<reference evidence="10 11" key="1">
    <citation type="journal article" date="2016" name="Nat. Commun.">
        <title>Thousands of microbial genomes shed light on interconnected biogeochemical processes in an aquifer system.</title>
        <authorList>
            <person name="Anantharaman K."/>
            <person name="Brown C.T."/>
            <person name="Hug L.A."/>
            <person name="Sharon I."/>
            <person name="Castelle C.J."/>
            <person name="Probst A.J."/>
            <person name="Thomas B.C."/>
            <person name="Singh A."/>
            <person name="Wilkins M.J."/>
            <person name="Karaoz U."/>
            <person name="Brodie E.L."/>
            <person name="Williams K.H."/>
            <person name="Hubbard S.S."/>
            <person name="Banfield J.F."/>
        </authorList>
    </citation>
    <scope>NUCLEOTIDE SEQUENCE [LARGE SCALE GENOMIC DNA]</scope>
</reference>
<protein>
    <recommendedName>
        <fullName evidence="12">Prepilin peptidase</fullName>
    </recommendedName>
</protein>
<organism evidence="10 11">
    <name type="scientific">Candidatus Falkowbacteria bacterium RIFOXYA2_FULL_47_9</name>
    <dbReference type="NCBI Taxonomy" id="1797995"/>
    <lineage>
        <taxon>Bacteria</taxon>
        <taxon>Candidatus Falkowiibacteriota</taxon>
    </lineage>
</organism>
<evidence type="ECO:0000256" key="1">
    <source>
        <dbReference type="ARBA" id="ARBA00004651"/>
    </source>
</evidence>
<evidence type="ECO:0000313" key="11">
    <source>
        <dbReference type="Proteomes" id="UP000178925"/>
    </source>
</evidence>
<dbReference type="GO" id="GO:0006465">
    <property type="term" value="P:signal peptide processing"/>
    <property type="evidence" value="ECO:0007669"/>
    <property type="project" value="TreeGrafter"/>
</dbReference>
<keyword evidence="3" id="KW-1003">Cell membrane</keyword>
<evidence type="ECO:0000259" key="9">
    <source>
        <dbReference type="Pfam" id="PF06750"/>
    </source>
</evidence>
<gene>
    <name evidence="10" type="ORF">A2242_04660</name>
</gene>
<evidence type="ECO:0000256" key="5">
    <source>
        <dbReference type="ARBA" id="ARBA00022989"/>
    </source>
</evidence>
<evidence type="ECO:0008006" key="12">
    <source>
        <dbReference type="Google" id="ProtNLM"/>
    </source>
</evidence>
<keyword evidence="6 7" id="KW-0472">Membrane</keyword>
<dbReference type="InterPro" id="IPR010627">
    <property type="entry name" value="Prepilin_pept_A24_N"/>
</dbReference>
<dbReference type="InterPro" id="IPR000045">
    <property type="entry name" value="Prepilin_IV_endopep_pep"/>
</dbReference>
<keyword evidence="4 7" id="KW-0812">Transmembrane</keyword>
<feature type="transmembrane region" description="Helical" evidence="7">
    <location>
        <begin position="147"/>
        <end position="168"/>
    </location>
</feature>
<accession>A0A1F5SQ88</accession>
<evidence type="ECO:0000259" key="8">
    <source>
        <dbReference type="Pfam" id="PF01478"/>
    </source>
</evidence>
<dbReference type="PANTHER" id="PTHR30487">
    <property type="entry name" value="TYPE 4 PREPILIN-LIKE PROTEINS LEADER PEPTIDE-PROCESSING ENZYME"/>
    <property type="match status" value="1"/>
</dbReference>
<dbReference type="Pfam" id="PF01478">
    <property type="entry name" value="Peptidase_A24"/>
    <property type="match status" value="1"/>
</dbReference>
<dbReference type="AlphaFoldDB" id="A0A1F5SQ88"/>
<feature type="transmembrane region" description="Helical" evidence="7">
    <location>
        <begin position="120"/>
        <end position="141"/>
    </location>
</feature>
<dbReference type="STRING" id="1797995.A2242_04660"/>
<evidence type="ECO:0000256" key="4">
    <source>
        <dbReference type="ARBA" id="ARBA00022692"/>
    </source>
</evidence>
<feature type="domain" description="Prepilin peptidase A24 N-terminal" evidence="9">
    <location>
        <begin position="7"/>
        <end position="89"/>
    </location>
</feature>
<feature type="transmembrane region" description="Helical" evidence="7">
    <location>
        <begin position="94"/>
        <end position="113"/>
    </location>
</feature>
<feature type="transmembrane region" description="Helical" evidence="7">
    <location>
        <begin position="225"/>
        <end position="248"/>
    </location>
</feature>
<evidence type="ECO:0000313" key="10">
    <source>
        <dbReference type="EMBL" id="OGF28603.1"/>
    </source>
</evidence>